<evidence type="ECO:0000313" key="7">
    <source>
        <dbReference type="EMBL" id="CAH0476770.1"/>
    </source>
</evidence>
<evidence type="ECO:0000313" key="8">
    <source>
        <dbReference type="Proteomes" id="UP001160483"/>
    </source>
</evidence>
<feature type="transmembrane region" description="Helical" evidence="6">
    <location>
        <begin position="49"/>
        <end position="68"/>
    </location>
</feature>
<dbReference type="AlphaFoldDB" id="A0AAU9KUM9"/>
<keyword evidence="4" id="KW-0862">Zinc</keyword>
<dbReference type="PANTHER" id="PTHR43161:SF9">
    <property type="entry name" value="SORBITOL DEHYDROGENASE"/>
    <property type="match status" value="1"/>
</dbReference>
<proteinExistence type="inferred from homology"/>
<dbReference type="GO" id="GO:0003939">
    <property type="term" value="F:L-iditol 2-dehydrogenase (NAD+) activity"/>
    <property type="evidence" value="ECO:0007669"/>
    <property type="project" value="TreeGrafter"/>
</dbReference>
<evidence type="ECO:0000256" key="6">
    <source>
        <dbReference type="SAM" id="Phobius"/>
    </source>
</evidence>
<evidence type="ECO:0000256" key="5">
    <source>
        <dbReference type="ARBA" id="ARBA00023002"/>
    </source>
</evidence>
<evidence type="ECO:0000256" key="4">
    <source>
        <dbReference type="ARBA" id="ARBA00022833"/>
    </source>
</evidence>
<accession>A0AAU9KUM9</accession>
<keyword evidence="6" id="KW-0472">Membrane</keyword>
<reference evidence="7" key="1">
    <citation type="submission" date="2021-11" db="EMBL/GenBank/DDBJ databases">
        <authorList>
            <person name="Islam A."/>
            <person name="Islam S."/>
            <person name="Flora M.S."/>
            <person name="Rahman M."/>
            <person name="Ziaur R.M."/>
            <person name="Epstein J.H."/>
            <person name="Hassan M."/>
            <person name="Klassen M."/>
            <person name="Woodard K."/>
            <person name="Webb A."/>
            <person name="Webby R.J."/>
            <person name="El Zowalaty M.E."/>
        </authorList>
    </citation>
    <scope>NUCLEOTIDE SEQUENCE</scope>
    <source>
        <strain evidence="7">Pbs3</strain>
    </source>
</reference>
<dbReference type="InterPro" id="IPR036291">
    <property type="entry name" value="NAD(P)-bd_dom_sf"/>
</dbReference>
<dbReference type="GO" id="GO:0046872">
    <property type="term" value="F:metal ion binding"/>
    <property type="evidence" value="ECO:0007669"/>
    <property type="project" value="UniProtKB-KW"/>
</dbReference>
<keyword evidence="6" id="KW-0812">Transmembrane</keyword>
<evidence type="ECO:0000256" key="1">
    <source>
        <dbReference type="ARBA" id="ARBA00001947"/>
    </source>
</evidence>
<dbReference type="PANTHER" id="PTHR43161">
    <property type="entry name" value="SORBITOL DEHYDROGENASE"/>
    <property type="match status" value="1"/>
</dbReference>
<keyword evidence="3" id="KW-0479">Metal-binding</keyword>
<protein>
    <submittedName>
        <fullName evidence="7">Uncharacterized protein</fullName>
    </submittedName>
</protein>
<dbReference type="GO" id="GO:0006062">
    <property type="term" value="P:sorbitol catabolic process"/>
    <property type="evidence" value="ECO:0007669"/>
    <property type="project" value="TreeGrafter"/>
</dbReference>
<dbReference type="EMBL" id="CAKKTJ010000160">
    <property type="protein sequence ID" value="CAH0476770.1"/>
    <property type="molecule type" value="Genomic_DNA"/>
</dbReference>
<dbReference type="Gene3D" id="3.40.50.720">
    <property type="entry name" value="NAD(P)-binding Rossmann-like Domain"/>
    <property type="match status" value="1"/>
</dbReference>
<dbReference type="Proteomes" id="UP001160483">
    <property type="component" value="Unassembled WGS sequence"/>
</dbReference>
<comment type="caution">
    <text evidence="7">The sequence shown here is derived from an EMBL/GenBank/DDBJ whole genome shotgun (WGS) entry which is preliminary data.</text>
</comment>
<dbReference type="Gene3D" id="3.90.180.10">
    <property type="entry name" value="Medium-chain alcohol dehydrogenases, catalytic domain"/>
    <property type="match status" value="1"/>
</dbReference>
<keyword evidence="6" id="KW-1133">Transmembrane helix</keyword>
<organism evidence="7 8">
    <name type="scientific">Peronospora belbahrii</name>
    <dbReference type="NCBI Taxonomy" id="622444"/>
    <lineage>
        <taxon>Eukaryota</taxon>
        <taxon>Sar</taxon>
        <taxon>Stramenopiles</taxon>
        <taxon>Oomycota</taxon>
        <taxon>Peronosporomycetes</taxon>
        <taxon>Peronosporales</taxon>
        <taxon>Peronosporaceae</taxon>
        <taxon>Peronospora</taxon>
    </lineage>
</organism>
<evidence type="ECO:0000256" key="3">
    <source>
        <dbReference type="ARBA" id="ARBA00022723"/>
    </source>
</evidence>
<keyword evidence="5" id="KW-0560">Oxidoreductase</keyword>
<comment type="cofactor">
    <cofactor evidence="1">
        <name>Zn(2+)</name>
        <dbReference type="ChEBI" id="CHEBI:29105"/>
    </cofactor>
</comment>
<gene>
    <name evidence="7" type="ORF">PBS003_LOCUS3539</name>
</gene>
<comment type="similarity">
    <text evidence="2">Belongs to the zinc-containing alcohol dehydrogenase family.</text>
</comment>
<name>A0AAU9KUM9_9STRA</name>
<dbReference type="SUPFAM" id="SSF51735">
    <property type="entry name" value="NAD(P)-binding Rossmann-fold domains"/>
    <property type="match status" value="1"/>
</dbReference>
<sequence length="140" mass="15773">MSSVRRHTGQVLHEAEVFCHKLPSYVSLQEGALLEFLAVAMHFCRLAKVYPGNSVVVFGVVPVGLFGLQSSKLRIRSHDVMKTTVFLQTDVKFLIGERLKMTGNFRFLAGDNQLALDMSLVRRNGWLIASPNRCLDRPRN</sequence>
<evidence type="ECO:0000256" key="2">
    <source>
        <dbReference type="ARBA" id="ARBA00008072"/>
    </source>
</evidence>